<dbReference type="AlphaFoldDB" id="A0A6L8XW08"/>
<gene>
    <name evidence="2" type="ORF">G4952_13905</name>
    <name evidence="1" type="ORF">GT712_12620</name>
</gene>
<dbReference type="Proteomes" id="UP000822152">
    <property type="component" value="Unassembled WGS sequence"/>
</dbReference>
<evidence type="ECO:0000313" key="3">
    <source>
        <dbReference type="Proteomes" id="UP000477156"/>
    </source>
</evidence>
<dbReference type="RefSeq" id="WP_161276333.1">
    <property type="nucleotide sequence ID" value="NZ_JAAIPF010000036.1"/>
</dbReference>
<accession>A0A6L8XW08</accession>
<reference evidence="2" key="3">
    <citation type="submission" date="2020-02" db="EMBL/GenBank/DDBJ databases">
        <authorList>
            <person name="Littmann E."/>
            <person name="Sorbara M."/>
        </authorList>
    </citation>
    <scope>NUCLEOTIDE SEQUENCE</scope>
    <source>
        <strain evidence="2">MSK.20.11</strain>
    </source>
</reference>
<reference evidence="1 3" key="1">
    <citation type="journal article" date="2019" name="Nat. Med.">
        <title>A library of human gut bacterial isolates paired with longitudinal multiomics data enables mechanistic microbiome research.</title>
        <authorList>
            <person name="Poyet M."/>
            <person name="Groussin M."/>
            <person name="Gibbons S.M."/>
            <person name="Avila-Pacheco J."/>
            <person name="Jiang X."/>
            <person name="Kearney S.M."/>
            <person name="Perrotta A.R."/>
            <person name="Berdy B."/>
            <person name="Zhao S."/>
            <person name="Lieberman T.D."/>
            <person name="Swanson P.K."/>
            <person name="Smith M."/>
            <person name="Roesemann S."/>
            <person name="Alexander J.E."/>
            <person name="Rich S.A."/>
            <person name="Livny J."/>
            <person name="Vlamakis H."/>
            <person name="Clish C."/>
            <person name="Bullock K."/>
            <person name="Deik A."/>
            <person name="Scott J."/>
            <person name="Pierce K.A."/>
            <person name="Xavier R.J."/>
            <person name="Alm E.J."/>
        </authorList>
    </citation>
    <scope>NUCLEOTIDE SEQUENCE [LARGE SCALE GENOMIC DNA]</scope>
    <source>
        <strain evidence="1 3">BIOML-A12</strain>
    </source>
</reference>
<dbReference type="EMBL" id="WWVF01000024">
    <property type="protein sequence ID" value="MZS89890.1"/>
    <property type="molecule type" value="Genomic_DNA"/>
</dbReference>
<protein>
    <submittedName>
        <fullName evidence="1">Uncharacterized protein</fullName>
    </submittedName>
</protein>
<dbReference type="EMBL" id="JAAIPF010000036">
    <property type="protein sequence ID" value="NSF74873.1"/>
    <property type="molecule type" value="Genomic_DNA"/>
</dbReference>
<reference evidence="2 4" key="2">
    <citation type="journal article" date="2020" name="Cell Host Microbe">
        <title>Functional and Genomic Variation between Human-Derived Isolates of Lachnospiraceae Reveals Inter- and Intra-Species Diversity.</title>
        <authorList>
            <person name="Sorbara M.T."/>
            <person name="Littmann E.R."/>
            <person name="Fontana E."/>
            <person name="Moody T.U."/>
            <person name="Kohout C.E."/>
            <person name="Gjonbalaj M."/>
            <person name="Eaton V."/>
            <person name="Seok R."/>
            <person name="Leiner I.M."/>
            <person name="Pamer E.G."/>
        </authorList>
    </citation>
    <scope>NUCLEOTIDE SEQUENCE [LARGE SCALE GENOMIC DNA]</scope>
    <source>
        <strain evidence="2 4">MSK.20.11</strain>
    </source>
</reference>
<name>A0A6L8XW08_9FIRM</name>
<sequence>MAKSELEIVSKMLRYKAEVEDKSYPRVVVRQLCDAVLGHNRDAVELIRQALDNQITMQDMIVRSCGMMSMYADRLDMDSTRRLIAYLEWRGDYRDTNYTGTVDMYGYVQSKWDDLADYVSHTAGDDATRAFCSDYGESNPVSVCRLYWEYIYRSSVVYSFLEHLVDVHGIYDSCDNWDARCEVSWIIADIMRDLD</sequence>
<comment type="caution">
    <text evidence="1">The sequence shown here is derived from an EMBL/GenBank/DDBJ whole genome shotgun (WGS) entry which is preliminary data.</text>
</comment>
<evidence type="ECO:0000313" key="4">
    <source>
        <dbReference type="Proteomes" id="UP000822152"/>
    </source>
</evidence>
<evidence type="ECO:0000313" key="1">
    <source>
        <dbReference type="EMBL" id="MZS89890.1"/>
    </source>
</evidence>
<proteinExistence type="predicted"/>
<organism evidence="1 3">
    <name type="scientific">Blautia wexlerae</name>
    <dbReference type="NCBI Taxonomy" id="418240"/>
    <lineage>
        <taxon>Bacteria</taxon>
        <taxon>Bacillati</taxon>
        <taxon>Bacillota</taxon>
        <taxon>Clostridia</taxon>
        <taxon>Lachnospirales</taxon>
        <taxon>Lachnospiraceae</taxon>
        <taxon>Blautia</taxon>
    </lineage>
</organism>
<keyword evidence="4" id="KW-1185">Reference proteome</keyword>
<dbReference type="Proteomes" id="UP000477156">
    <property type="component" value="Unassembled WGS sequence"/>
</dbReference>
<evidence type="ECO:0000313" key="2">
    <source>
        <dbReference type="EMBL" id="NSF74873.1"/>
    </source>
</evidence>